<dbReference type="EMBL" id="CAJNJA010102163">
    <property type="protein sequence ID" value="CAE7944630.1"/>
    <property type="molecule type" value="Genomic_DNA"/>
</dbReference>
<gene>
    <name evidence="7" type="ORF">SNEC2469_LOCUS35385</name>
</gene>
<evidence type="ECO:0000256" key="2">
    <source>
        <dbReference type="ARBA" id="ARBA00022692"/>
    </source>
</evidence>
<dbReference type="OrthoDB" id="426097at2759"/>
<proteinExistence type="predicted"/>
<keyword evidence="4 6" id="KW-0472">Membrane</keyword>
<feature type="transmembrane region" description="Helical" evidence="6">
    <location>
        <begin position="38"/>
        <end position="58"/>
    </location>
</feature>
<protein>
    <submittedName>
        <fullName evidence="7">Uncharacterized protein</fullName>
    </submittedName>
</protein>
<feature type="compositionally biased region" description="Basic and acidic residues" evidence="5">
    <location>
        <begin position="190"/>
        <end position="199"/>
    </location>
</feature>
<keyword evidence="8" id="KW-1185">Reference proteome</keyword>
<feature type="region of interest" description="Disordered" evidence="5">
    <location>
        <begin position="190"/>
        <end position="217"/>
    </location>
</feature>
<evidence type="ECO:0000256" key="6">
    <source>
        <dbReference type="SAM" id="Phobius"/>
    </source>
</evidence>
<evidence type="ECO:0000313" key="8">
    <source>
        <dbReference type="Proteomes" id="UP000601435"/>
    </source>
</evidence>
<feature type="transmembrane region" description="Helical" evidence="6">
    <location>
        <begin position="78"/>
        <end position="100"/>
    </location>
</feature>
<feature type="compositionally biased region" description="Basic and acidic residues" evidence="5">
    <location>
        <begin position="208"/>
        <end position="217"/>
    </location>
</feature>
<dbReference type="GO" id="GO:0016020">
    <property type="term" value="C:membrane"/>
    <property type="evidence" value="ECO:0007669"/>
    <property type="project" value="UniProtKB-SubCell"/>
</dbReference>
<evidence type="ECO:0000256" key="3">
    <source>
        <dbReference type="ARBA" id="ARBA00022989"/>
    </source>
</evidence>
<keyword evidence="3 6" id="KW-1133">Transmembrane helix</keyword>
<reference evidence="7" key="1">
    <citation type="submission" date="2021-02" db="EMBL/GenBank/DDBJ databases">
        <authorList>
            <person name="Dougan E. K."/>
            <person name="Rhodes N."/>
            <person name="Thang M."/>
            <person name="Chan C."/>
        </authorList>
    </citation>
    <scope>NUCLEOTIDE SEQUENCE</scope>
</reference>
<accession>A0A813CQA6</accession>
<evidence type="ECO:0000256" key="1">
    <source>
        <dbReference type="ARBA" id="ARBA00004141"/>
    </source>
</evidence>
<dbReference type="InterPro" id="IPR027359">
    <property type="entry name" value="Volt_channel_dom_sf"/>
</dbReference>
<feature type="transmembrane region" description="Helical" evidence="6">
    <location>
        <begin position="109"/>
        <end position="128"/>
    </location>
</feature>
<organism evidence="7 8">
    <name type="scientific">Symbiodinium necroappetens</name>
    <dbReference type="NCBI Taxonomy" id="1628268"/>
    <lineage>
        <taxon>Eukaryota</taxon>
        <taxon>Sar</taxon>
        <taxon>Alveolata</taxon>
        <taxon>Dinophyceae</taxon>
        <taxon>Suessiales</taxon>
        <taxon>Symbiodiniaceae</taxon>
        <taxon>Symbiodinium</taxon>
    </lineage>
</organism>
<evidence type="ECO:0000256" key="4">
    <source>
        <dbReference type="ARBA" id="ARBA00023136"/>
    </source>
</evidence>
<comment type="subcellular location">
    <subcellularLocation>
        <location evidence="1">Membrane</location>
        <topology evidence="1">Multi-pass membrane protein</topology>
    </subcellularLocation>
</comment>
<dbReference type="Proteomes" id="UP000601435">
    <property type="component" value="Unassembled WGS sequence"/>
</dbReference>
<evidence type="ECO:0000313" key="7">
    <source>
        <dbReference type="EMBL" id="CAE7944630.1"/>
    </source>
</evidence>
<name>A0A813CQA6_9DINO</name>
<keyword evidence="2 6" id="KW-0812">Transmembrane</keyword>
<dbReference type="AlphaFoldDB" id="A0A813CQA6"/>
<evidence type="ECO:0000256" key="5">
    <source>
        <dbReference type="SAM" id="MobiDB-lite"/>
    </source>
</evidence>
<comment type="caution">
    <text evidence="7">The sequence shown here is derived from an EMBL/GenBank/DDBJ whole genome shotgun (WGS) entry which is preliminary data.</text>
</comment>
<sequence>MTQTYPLEPCDLEAAVVTVPWTEQLRHKILLLRLQRPYFIYCLLCSLLAAAAFLSTLVDLWKSGNAKGWHDILEGGTWQSACWSLVTFALFAEVISNLFVRGWSFSRDWWCLFDAVLLTLTVLAWAVMHLRRASVMREEAEEADLWLLFLRFLLQPCRVLAAAAAVRKVQQMQRGCVDIRFDGLDKHSADRDRDVRNDLSHPTNPSPRDVELQSKMV</sequence>
<dbReference type="Gene3D" id="1.20.120.350">
    <property type="entry name" value="Voltage-gated potassium channels. Chain C"/>
    <property type="match status" value="1"/>
</dbReference>